<proteinExistence type="predicted"/>
<comment type="caution">
    <text evidence="1">The sequence shown here is derived from an EMBL/GenBank/DDBJ whole genome shotgun (WGS) entry which is preliminary data.</text>
</comment>
<sequence>QLHILTIPPQYLFSGLFRRLALLKLHYEHLFWAFSPNNAVQRFIWILSLPHSIILHTTYADSVVFMVLLVFTKVTVVGFKEPTSAITPTDEILRPSTILLSPSSVLPSMVEFMNFEIN</sequence>
<dbReference type="Proteomes" id="UP001233999">
    <property type="component" value="Unassembled WGS sequence"/>
</dbReference>
<dbReference type="AlphaFoldDB" id="A0AAD8A433"/>
<feature type="non-terminal residue" evidence="1">
    <location>
        <position position="118"/>
    </location>
</feature>
<accession>A0AAD8A433</accession>
<reference evidence="1" key="2">
    <citation type="submission" date="2023-05" db="EMBL/GenBank/DDBJ databases">
        <authorList>
            <person name="Fouks B."/>
        </authorList>
    </citation>
    <scope>NUCLEOTIDE SEQUENCE</scope>
    <source>
        <strain evidence="1">Stay&amp;Tobe</strain>
        <tissue evidence="1">Testes</tissue>
    </source>
</reference>
<name>A0AAD8A433_DIPPU</name>
<dbReference type="EMBL" id="JASPKZ010003846">
    <property type="protein sequence ID" value="KAJ9592089.1"/>
    <property type="molecule type" value="Genomic_DNA"/>
</dbReference>
<evidence type="ECO:0000313" key="1">
    <source>
        <dbReference type="EMBL" id="KAJ9592089.1"/>
    </source>
</evidence>
<protein>
    <submittedName>
        <fullName evidence="1">Uncharacterized protein</fullName>
    </submittedName>
</protein>
<gene>
    <name evidence="1" type="ORF">L9F63_001375</name>
</gene>
<evidence type="ECO:0000313" key="2">
    <source>
        <dbReference type="Proteomes" id="UP001233999"/>
    </source>
</evidence>
<keyword evidence="2" id="KW-1185">Reference proteome</keyword>
<feature type="non-terminal residue" evidence="1">
    <location>
        <position position="1"/>
    </location>
</feature>
<reference evidence="1" key="1">
    <citation type="journal article" date="2023" name="IScience">
        <title>Live-bearing cockroach genome reveals convergent evolutionary mechanisms linked to viviparity in insects and beyond.</title>
        <authorList>
            <person name="Fouks B."/>
            <person name="Harrison M.C."/>
            <person name="Mikhailova A.A."/>
            <person name="Marchal E."/>
            <person name="English S."/>
            <person name="Carruthers M."/>
            <person name="Jennings E.C."/>
            <person name="Chiamaka E.L."/>
            <person name="Frigard R.A."/>
            <person name="Pippel M."/>
            <person name="Attardo G.M."/>
            <person name="Benoit J.B."/>
            <person name="Bornberg-Bauer E."/>
            <person name="Tobe S.S."/>
        </authorList>
    </citation>
    <scope>NUCLEOTIDE SEQUENCE</scope>
    <source>
        <strain evidence="1">Stay&amp;Tobe</strain>
    </source>
</reference>
<organism evidence="1 2">
    <name type="scientific">Diploptera punctata</name>
    <name type="common">Pacific beetle cockroach</name>
    <dbReference type="NCBI Taxonomy" id="6984"/>
    <lineage>
        <taxon>Eukaryota</taxon>
        <taxon>Metazoa</taxon>
        <taxon>Ecdysozoa</taxon>
        <taxon>Arthropoda</taxon>
        <taxon>Hexapoda</taxon>
        <taxon>Insecta</taxon>
        <taxon>Pterygota</taxon>
        <taxon>Neoptera</taxon>
        <taxon>Polyneoptera</taxon>
        <taxon>Dictyoptera</taxon>
        <taxon>Blattodea</taxon>
        <taxon>Blaberoidea</taxon>
        <taxon>Blaberidae</taxon>
        <taxon>Diplopterinae</taxon>
        <taxon>Diploptera</taxon>
    </lineage>
</organism>